<dbReference type="EMBL" id="GAMC01001760">
    <property type="protein sequence ID" value="JAC04796.1"/>
    <property type="molecule type" value="mRNA"/>
</dbReference>
<protein>
    <submittedName>
        <fullName evidence="2">Uncharacterized protein</fullName>
    </submittedName>
</protein>
<keyword evidence="1" id="KW-0812">Transmembrane</keyword>
<feature type="non-terminal residue" evidence="2">
    <location>
        <position position="1"/>
    </location>
</feature>
<feature type="transmembrane region" description="Helical" evidence="1">
    <location>
        <begin position="56"/>
        <end position="78"/>
    </location>
</feature>
<organism evidence="2">
    <name type="scientific">Ceratitis capitata</name>
    <name type="common">Mediterranean fruit fly</name>
    <name type="synonym">Tephritis capitata</name>
    <dbReference type="NCBI Taxonomy" id="7213"/>
    <lineage>
        <taxon>Eukaryota</taxon>
        <taxon>Metazoa</taxon>
        <taxon>Ecdysozoa</taxon>
        <taxon>Arthropoda</taxon>
        <taxon>Hexapoda</taxon>
        <taxon>Insecta</taxon>
        <taxon>Pterygota</taxon>
        <taxon>Neoptera</taxon>
        <taxon>Endopterygota</taxon>
        <taxon>Diptera</taxon>
        <taxon>Brachycera</taxon>
        <taxon>Muscomorpha</taxon>
        <taxon>Tephritoidea</taxon>
        <taxon>Tephritidae</taxon>
        <taxon>Ceratitis</taxon>
        <taxon>Ceratitis</taxon>
    </lineage>
</organism>
<evidence type="ECO:0000256" key="1">
    <source>
        <dbReference type="SAM" id="Phobius"/>
    </source>
</evidence>
<dbReference type="AlphaFoldDB" id="W8C9Y2"/>
<proteinExistence type="evidence at transcript level"/>
<keyword evidence="1" id="KW-1133">Transmembrane helix</keyword>
<name>W8C9Y2_CERCA</name>
<feature type="transmembrane region" description="Helical" evidence="1">
    <location>
        <begin position="24"/>
        <end position="49"/>
    </location>
</feature>
<reference evidence="2" key="1">
    <citation type="submission" date="2013-07" db="EMBL/GenBank/DDBJ databases">
        <authorList>
            <person name="Geib S."/>
        </authorList>
    </citation>
    <scope>NUCLEOTIDE SEQUENCE</scope>
</reference>
<feature type="transmembrane region" description="Helical" evidence="1">
    <location>
        <begin position="109"/>
        <end position="132"/>
    </location>
</feature>
<dbReference type="EMBL" id="GAMC01001758">
    <property type="protein sequence ID" value="JAC04798.1"/>
    <property type="molecule type" value="mRNA"/>
</dbReference>
<evidence type="ECO:0000313" key="2">
    <source>
        <dbReference type="EMBL" id="JAC04797.1"/>
    </source>
</evidence>
<sequence length="185" mass="20298">PTPVPPVPTPAPVPAPPPPDDDGIAVVVVVAVVLAAGDAAAAATVSTLLDRRPLGVGSVAATVAGVFVIVFLFDVLAVKSLPNINQFTCQFLKYCLFFFLSFQCKQPNVDLLIICVATRFMLLEYMLLWILFPVLAQIYSRVVYCKSNRDCARAIEISCAFSICIRKYTMQQTFPLEFIAFWLPH</sequence>
<dbReference type="EMBL" id="GAMC01001759">
    <property type="protein sequence ID" value="JAC04797.1"/>
    <property type="molecule type" value="mRNA"/>
</dbReference>
<keyword evidence="1" id="KW-0472">Membrane</keyword>
<accession>W8C9Y2</accession>
<reference evidence="2" key="2">
    <citation type="journal article" date="2014" name="BMC Genomics">
        <title>A genomic perspective to assessing quality of mass-reared SIT flies used in Mediterranean fruit fly (Ceratitis capitata) eradication in California.</title>
        <authorList>
            <person name="Calla B."/>
            <person name="Hall B."/>
            <person name="Hou S."/>
            <person name="Geib S.M."/>
        </authorList>
    </citation>
    <scope>NUCLEOTIDE SEQUENCE</scope>
</reference>